<evidence type="ECO:0000259" key="1">
    <source>
        <dbReference type="Pfam" id="PF09361"/>
    </source>
</evidence>
<evidence type="ECO:0000313" key="3">
    <source>
        <dbReference type="Proteomes" id="UP000186019"/>
    </source>
</evidence>
<feature type="domain" description="Phasin" evidence="1">
    <location>
        <begin position="18"/>
        <end position="103"/>
    </location>
</feature>
<keyword evidence="3" id="KW-1185">Reference proteome</keyword>
<dbReference type="STRING" id="573024.SAMN05216208_0798"/>
<gene>
    <name evidence="2" type="ORF">SAMN05421666_1338</name>
</gene>
<organism evidence="2 3">
    <name type="scientific">Roseovarius nanhaiticus</name>
    <dbReference type="NCBI Taxonomy" id="573024"/>
    <lineage>
        <taxon>Bacteria</taxon>
        <taxon>Pseudomonadati</taxon>
        <taxon>Pseudomonadota</taxon>
        <taxon>Alphaproteobacteria</taxon>
        <taxon>Rhodobacterales</taxon>
        <taxon>Roseobacteraceae</taxon>
        <taxon>Roseovarius</taxon>
    </lineage>
</organism>
<sequence length="113" mass="12516">MSGSQKADATQPPQTDLMKAMRDAGLKAMPNAAMPLFEAMSEMGSQMLTFTAERIRKDVETQHALLHAKTFAEIQHLQAQFFQQALEDYIAETSKLMEMSRTLAPKAPGDAQD</sequence>
<protein>
    <submittedName>
        <fullName evidence="2">Phasin protein</fullName>
    </submittedName>
</protein>
<dbReference type="InterPro" id="IPR018968">
    <property type="entry name" value="Phasin"/>
</dbReference>
<proteinExistence type="predicted"/>
<dbReference type="RefSeq" id="WP_076532053.1">
    <property type="nucleotide sequence ID" value="NZ_CANNEL010000003.1"/>
</dbReference>
<dbReference type="Proteomes" id="UP000186019">
    <property type="component" value="Unassembled WGS sequence"/>
</dbReference>
<dbReference type="AlphaFoldDB" id="A0A1N7FSZ5"/>
<dbReference type="OrthoDB" id="7865588at2"/>
<dbReference type="Pfam" id="PF09361">
    <property type="entry name" value="Phasin_2"/>
    <property type="match status" value="1"/>
</dbReference>
<accession>A0A1N7FSZ5</accession>
<reference evidence="2 3" key="1">
    <citation type="submission" date="2017-01" db="EMBL/GenBank/DDBJ databases">
        <authorList>
            <person name="Mah S.A."/>
            <person name="Swanson W.J."/>
            <person name="Moy G.W."/>
            <person name="Vacquier V.D."/>
        </authorList>
    </citation>
    <scope>NUCLEOTIDE SEQUENCE [LARGE SCALE GENOMIC DNA]</scope>
    <source>
        <strain evidence="2 3">DSM 29590</strain>
    </source>
</reference>
<dbReference type="EMBL" id="FTNV01000001">
    <property type="protein sequence ID" value="SIS03375.1"/>
    <property type="molecule type" value="Genomic_DNA"/>
</dbReference>
<evidence type="ECO:0000313" key="2">
    <source>
        <dbReference type="EMBL" id="SIS03375.1"/>
    </source>
</evidence>
<name>A0A1N7FSZ5_9RHOB</name>